<dbReference type="Pfam" id="PF01555">
    <property type="entry name" value="N6_N4_Mtase"/>
    <property type="match status" value="1"/>
</dbReference>
<dbReference type="GO" id="GO:0008170">
    <property type="term" value="F:N-methyltransferase activity"/>
    <property type="evidence" value="ECO:0007669"/>
    <property type="project" value="InterPro"/>
</dbReference>
<dbReference type="Gene3D" id="3.40.50.150">
    <property type="entry name" value="Vaccinia Virus protein VP39"/>
    <property type="match status" value="1"/>
</dbReference>
<sequence length="295" mass="33628">MKYNRIIHGDVIKNSMNLEKESIQTIITSPPYFGLRKYGKSLSEKESEIGREKEVDSYINHLVQVFEHLKPALKKDGIVWVNLGDSYVKGNLQGVPWRFAIAMQNKGWILRSDIIWHKPNAMPSSVKNRPTTDHEYIFMFTLSEKNYFYDADAIREEHVTFTEKSKMKGGRNHLGKKGGTPENGKNAGNSNLHDGRWDQAFHPLGRNKRTVWSIPLGKYKGAHFAVFPEKLVETCLLAATKEGDTVLDPFFGSGTTGVVALKHNRNYIGIELVEDYVKLATERLKNCMPQLELFK</sequence>
<evidence type="ECO:0000256" key="2">
    <source>
        <dbReference type="ARBA" id="ARBA00022603"/>
    </source>
</evidence>
<evidence type="ECO:0000313" key="12">
    <source>
        <dbReference type="Proteomes" id="UP000502998"/>
    </source>
</evidence>
<dbReference type="GO" id="GO:0005737">
    <property type="term" value="C:cytoplasm"/>
    <property type="evidence" value="ECO:0007669"/>
    <property type="project" value="TreeGrafter"/>
</dbReference>
<evidence type="ECO:0000256" key="3">
    <source>
        <dbReference type="ARBA" id="ARBA00022679"/>
    </source>
</evidence>
<dbReference type="EC" id="2.1.1.-" evidence="8"/>
<comment type="similarity">
    <text evidence="1">Belongs to the N(4)/N(6)-methyltransferase family. N(4) subfamily.</text>
</comment>
<dbReference type="InterPro" id="IPR001091">
    <property type="entry name" value="RM_Methyltransferase"/>
</dbReference>
<name>A0A679INH0_9ENTE</name>
<dbReference type="InterPro" id="IPR002941">
    <property type="entry name" value="DNA_methylase_N4/N6"/>
</dbReference>
<dbReference type="RefSeq" id="WP_197745898.1">
    <property type="nucleotide sequence ID" value="NZ_AP022822.1"/>
</dbReference>
<dbReference type="SUPFAM" id="SSF53335">
    <property type="entry name" value="S-adenosyl-L-methionine-dependent methyltransferases"/>
    <property type="match status" value="1"/>
</dbReference>
<dbReference type="GO" id="GO:0009307">
    <property type="term" value="P:DNA restriction-modification system"/>
    <property type="evidence" value="ECO:0007669"/>
    <property type="project" value="UniProtKB-KW"/>
</dbReference>
<keyword evidence="6" id="KW-0238">DNA-binding</keyword>
<dbReference type="PRINTS" id="PR00508">
    <property type="entry name" value="S21N4MTFRASE"/>
</dbReference>
<dbReference type="PROSITE" id="PS00093">
    <property type="entry name" value="N4_MTASE"/>
    <property type="match status" value="1"/>
</dbReference>
<dbReference type="GO" id="GO:0032259">
    <property type="term" value="P:methylation"/>
    <property type="evidence" value="ECO:0007669"/>
    <property type="project" value="UniProtKB-KW"/>
</dbReference>
<comment type="catalytic activity">
    <reaction evidence="7">
        <text>a 2'-deoxycytidine in DNA + S-adenosyl-L-methionine = an N(4)-methyl-2'-deoxycytidine in DNA + S-adenosyl-L-homocysteine + H(+)</text>
        <dbReference type="Rhea" id="RHEA:16857"/>
        <dbReference type="Rhea" id="RHEA-COMP:11369"/>
        <dbReference type="Rhea" id="RHEA-COMP:13674"/>
        <dbReference type="ChEBI" id="CHEBI:15378"/>
        <dbReference type="ChEBI" id="CHEBI:57856"/>
        <dbReference type="ChEBI" id="CHEBI:59789"/>
        <dbReference type="ChEBI" id="CHEBI:85452"/>
        <dbReference type="ChEBI" id="CHEBI:137933"/>
        <dbReference type="EC" id="2.1.1.113"/>
    </reaction>
</comment>
<protein>
    <recommendedName>
        <fullName evidence="8">Methyltransferase</fullName>
        <ecNumber evidence="8">2.1.1.-</ecNumber>
    </recommendedName>
</protein>
<dbReference type="Proteomes" id="UP000502998">
    <property type="component" value="Chromosome"/>
</dbReference>
<evidence type="ECO:0000256" key="6">
    <source>
        <dbReference type="ARBA" id="ARBA00023125"/>
    </source>
</evidence>
<keyword evidence="3 11" id="KW-0808">Transferase</keyword>
<dbReference type="PANTHER" id="PTHR13370">
    <property type="entry name" value="RNA METHYLASE-RELATED"/>
    <property type="match status" value="1"/>
</dbReference>
<proteinExistence type="inferred from homology"/>
<evidence type="ECO:0000256" key="9">
    <source>
        <dbReference type="SAM" id="MobiDB-lite"/>
    </source>
</evidence>
<dbReference type="EMBL" id="AP022822">
    <property type="protein sequence ID" value="BCA86826.1"/>
    <property type="molecule type" value="Genomic_DNA"/>
</dbReference>
<evidence type="ECO:0000256" key="1">
    <source>
        <dbReference type="ARBA" id="ARBA00010203"/>
    </source>
</evidence>
<feature type="compositionally biased region" description="Basic residues" evidence="9">
    <location>
        <begin position="167"/>
        <end position="176"/>
    </location>
</feature>
<gene>
    <name evidence="11" type="ORF">EsVE80_23490</name>
</gene>
<dbReference type="REBASE" id="391636">
    <property type="entry name" value="M.EsaVE80ORF23490P"/>
</dbReference>
<evidence type="ECO:0000256" key="4">
    <source>
        <dbReference type="ARBA" id="ARBA00022691"/>
    </source>
</evidence>
<evidence type="ECO:0000313" key="11">
    <source>
        <dbReference type="EMBL" id="BCA86826.1"/>
    </source>
</evidence>
<evidence type="ECO:0000256" key="7">
    <source>
        <dbReference type="ARBA" id="ARBA00049120"/>
    </source>
</evidence>
<organism evidence="11 12">
    <name type="scientific">Enterococcus saigonensis</name>
    <dbReference type="NCBI Taxonomy" id="1805431"/>
    <lineage>
        <taxon>Bacteria</taxon>
        <taxon>Bacillati</taxon>
        <taxon>Bacillota</taxon>
        <taxon>Bacilli</taxon>
        <taxon>Lactobacillales</taxon>
        <taxon>Enterococcaceae</taxon>
        <taxon>Enterococcus</taxon>
    </lineage>
</organism>
<dbReference type="KEGG" id="esg:EsVE80_23490"/>
<evidence type="ECO:0000256" key="8">
    <source>
        <dbReference type="RuleBase" id="RU362026"/>
    </source>
</evidence>
<reference evidence="11 12" key="1">
    <citation type="submission" date="2020-02" db="EMBL/GenBank/DDBJ databases">
        <title>Characterization of vanA genotype vancomycin-resistant Enterococcus saigonensis VE80.</title>
        <authorList>
            <person name="Harada T."/>
            <person name="Motooka D."/>
            <person name="Nakamura S."/>
            <person name="Yamamoto Y."/>
            <person name="Kawahara R."/>
            <person name="Kawatsu K."/>
        </authorList>
    </citation>
    <scope>NUCLEOTIDE SEQUENCE [LARGE SCALE GENOMIC DNA]</scope>
    <source>
        <strain evidence="11 12">VE80</strain>
    </source>
</reference>
<dbReference type="PANTHER" id="PTHR13370:SF3">
    <property type="entry name" value="TRNA (GUANINE(10)-N2)-METHYLTRANSFERASE HOMOLOG"/>
    <property type="match status" value="1"/>
</dbReference>
<feature type="domain" description="DNA methylase N-4/N-6" evidence="10">
    <location>
        <begin position="23"/>
        <end position="282"/>
    </location>
</feature>
<dbReference type="AlphaFoldDB" id="A0A679INH0"/>
<feature type="region of interest" description="Disordered" evidence="9">
    <location>
        <begin position="165"/>
        <end position="192"/>
    </location>
</feature>
<keyword evidence="4" id="KW-0949">S-adenosyl-L-methionine</keyword>
<accession>A0A679INH0</accession>
<dbReference type="GO" id="GO:0015667">
    <property type="term" value="F:site-specific DNA-methyltransferase (cytosine-N4-specific) activity"/>
    <property type="evidence" value="ECO:0007669"/>
    <property type="project" value="UniProtKB-EC"/>
</dbReference>
<dbReference type="GO" id="GO:0003677">
    <property type="term" value="F:DNA binding"/>
    <property type="evidence" value="ECO:0007669"/>
    <property type="project" value="UniProtKB-KW"/>
</dbReference>
<keyword evidence="2 11" id="KW-0489">Methyltransferase</keyword>
<dbReference type="InterPro" id="IPR017985">
    <property type="entry name" value="MeTrfase_CN4_CS"/>
</dbReference>
<dbReference type="InterPro" id="IPR029063">
    <property type="entry name" value="SAM-dependent_MTases_sf"/>
</dbReference>
<keyword evidence="5" id="KW-0680">Restriction system</keyword>
<evidence type="ECO:0000256" key="5">
    <source>
        <dbReference type="ARBA" id="ARBA00022747"/>
    </source>
</evidence>
<evidence type="ECO:0000259" key="10">
    <source>
        <dbReference type="Pfam" id="PF01555"/>
    </source>
</evidence>
<keyword evidence="12" id="KW-1185">Reference proteome</keyword>